<organism evidence="2 3">
    <name type="scientific">Rhizobium leguminosarum bv. trifolii (strain WSM1325)</name>
    <dbReference type="NCBI Taxonomy" id="395491"/>
    <lineage>
        <taxon>Bacteria</taxon>
        <taxon>Pseudomonadati</taxon>
        <taxon>Pseudomonadota</taxon>
        <taxon>Alphaproteobacteria</taxon>
        <taxon>Hyphomicrobiales</taxon>
        <taxon>Rhizobiaceae</taxon>
        <taxon>Rhizobium/Agrobacterium group</taxon>
        <taxon>Rhizobium</taxon>
    </lineage>
</organism>
<dbReference type="HOGENOM" id="CLU_065609_0_0_5"/>
<evidence type="ECO:0008006" key="4">
    <source>
        <dbReference type="Google" id="ProtNLM"/>
    </source>
</evidence>
<dbReference type="EMBL" id="CP001625">
    <property type="protein sequence ID" value="ACS60259.1"/>
    <property type="molecule type" value="Genomic_DNA"/>
</dbReference>
<feature type="signal peptide" evidence="1">
    <location>
        <begin position="1"/>
        <end position="26"/>
    </location>
</feature>
<geneLocation type="plasmid" evidence="2 3">
    <name>pR132503</name>
</geneLocation>
<evidence type="ECO:0000256" key="1">
    <source>
        <dbReference type="SAM" id="SignalP"/>
    </source>
</evidence>
<dbReference type="PANTHER" id="PTHR36057:SF1">
    <property type="entry name" value="LIPOPROTEIN LIPID ATTACHMENT SITE-LIKE PROTEIN, PUTATIVE (DUF1223)-RELATED"/>
    <property type="match status" value="1"/>
</dbReference>
<accession>C6B8M1</accession>
<dbReference type="AlphaFoldDB" id="C6B8M1"/>
<gene>
    <name evidence="2" type="ordered locus">Rleg_5436</name>
</gene>
<protein>
    <recommendedName>
        <fullName evidence="4">DUF1223 domain-containing protein</fullName>
    </recommendedName>
</protein>
<evidence type="ECO:0000313" key="2">
    <source>
        <dbReference type="EMBL" id="ACS60259.1"/>
    </source>
</evidence>
<evidence type="ECO:0000313" key="3">
    <source>
        <dbReference type="Proteomes" id="UP000002256"/>
    </source>
</evidence>
<keyword evidence="2" id="KW-0614">Plasmid</keyword>
<dbReference type="Pfam" id="PF06764">
    <property type="entry name" value="DUF1223"/>
    <property type="match status" value="1"/>
</dbReference>
<dbReference type="PANTHER" id="PTHR36057">
    <property type="match status" value="1"/>
</dbReference>
<name>C6B8M1_RHILS</name>
<reference evidence="2 3" key="1">
    <citation type="journal article" date="2010" name="Stand. Genomic Sci.">
        <title>Complete genome sequence of Rhizobium leguminosarum bv. trifolii strain WSM1325, an effective microsymbiont of annual Mediterranean clovers.</title>
        <authorList>
            <person name="Reeve W."/>
            <person name="O'Hara G."/>
            <person name="Chain P."/>
            <person name="Ardley J."/>
            <person name="Brau L."/>
            <person name="Nandesena K."/>
            <person name="Tiwari R."/>
            <person name="Copeland A."/>
            <person name="Nolan M."/>
            <person name="Han C."/>
            <person name="Brettin T."/>
            <person name="Land M."/>
            <person name="Ovchinikova G."/>
            <person name="Ivanova N."/>
            <person name="Mavromatis K."/>
            <person name="Markowitz V."/>
            <person name="Kyrpides N."/>
            <person name="Melino V."/>
            <person name="Denton M."/>
            <person name="Yates R."/>
            <person name="Howieson J."/>
        </authorList>
    </citation>
    <scope>NUCLEOTIDE SEQUENCE [LARGE SCALE GENOMIC DNA]</scope>
    <source>
        <strain evidence="2 3">WSM1325</strain>
        <plasmid evidence="3">Plasmid pR132503</plasmid>
    </source>
</reference>
<dbReference type="InterPro" id="IPR036249">
    <property type="entry name" value="Thioredoxin-like_sf"/>
</dbReference>
<dbReference type="SUPFAM" id="SSF52833">
    <property type="entry name" value="Thioredoxin-like"/>
    <property type="match status" value="1"/>
</dbReference>
<dbReference type="OrthoDB" id="9808254at2"/>
<keyword evidence="1" id="KW-0732">Signal</keyword>
<dbReference type="KEGG" id="rlg:Rleg_5436"/>
<proteinExistence type="predicted"/>
<feature type="chain" id="PRO_5002962146" description="DUF1223 domain-containing protein" evidence="1">
    <location>
        <begin position="27"/>
        <end position="233"/>
    </location>
</feature>
<dbReference type="Proteomes" id="UP000002256">
    <property type="component" value="Plasmid pR132503"/>
</dbReference>
<dbReference type="InterPro" id="IPR010634">
    <property type="entry name" value="DUF1223"/>
</dbReference>
<sequence>MKRSKAVSIASHVVLAVIGLSGSASAADRPLTVVELFTSQGCSSCPPANANLIKLSKRDDVLTLSFAVTYWDYLGWKDSFGKREFTDRQAVYEPALGQSGSYTPQMVVNGRTTTVGNNLAEIKQLVSQASPLTSPSLTVGKSAVAIGSGRTPDVIADIWLVSYDPNLVEVPVARGENSGETLPHIHVVHDLTRLGGWNGKAVSYNFTPVSGRLKTAILVQGARGGAILSAATD</sequence>